<evidence type="ECO:0000313" key="7">
    <source>
        <dbReference type="Proteomes" id="UP001418444"/>
    </source>
</evidence>
<dbReference type="PANTHER" id="PTHR30137">
    <property type="entry name" value="LUCIFERASE-LIKE MONOOXYGENASE"/>
    <property type="match status" value="1"/>
</dbReference>
<keyword evidence="4" id="KW-0503">Monooxygenase</keyword>
<comment type="caution">
    <text evidence="6">The sequence shown here is derived from an EMBL/GenBank/DDBJ whole genome shotgun (WGS) entry which is preliminary data.</text>
</comment>
<dbReference type="Pfam" id="PF00296">
    <property type="entry name" value="Bac_luciferase"/>
    <property type="match status" value="1"/>
</dbReference>
<keyword evidence="7" id="KW-1185">Reference proteome</keyword>
<gene>
    <name evidence="6" type="ORF">GCM10022231_15820</name>
</gene>
<accession>A0ABP7P036</accession>
<evidence type="ECO:0000313" key="6">
    <source>
        <dbReference type="EMBL" id="GAA3957436.1"/>
    </source>
</evidence>
<dbReference type="InterPro" id="IPR011251">
    <property type="entry name" value="Luciferase-like_dom"/>
</dbReference>
<reference evidence="7" key="1">
    <citation type="journal article" date="2019" name="Int. J. Syst. Evol. Microbiol.">
        <title>The Global Catalogue of Microorganisms (GCM) 10K type strain sequencing project: providing services to taxonomists for standard genome sequencing and annotation.</title>
        <authorList>
            <consortium name="The Broad Institute Genomics Platform"/>
            <consortium name="The Broad Institute Genome Sequencing Center for Infectious Disease"/>
            <person name="Wu L."/>
            <person name="Ma J."/>
        </authorList>
    </citation>
    <scope>NUCLEOTIDE SEQUENCE [LARGE SCALE GENOMIC DNA]</scope>
    <source>
        <strain evidence="7">JCM 16923</strain>
    </source>
</reference>
<evidence type="ECO:0000256" key="4">
    <source>
        <dbReference type="ARBA" id="ARBA00023033"/>
    </source>
</evidence>
<evidence type="ECO:0000256" key="2">
    <source>
        <dbReference type="ARBA" id="ARBA00022630"/>
    </source>
</evidence>
<protein>
    <submittedName>
        <fullName evidence="6">LLM class flavin-dependent oxidoreductase</fullName>
    </submittedName>
</protein>
<dbReference type="InterPro" id="IPR036661">
    <property type="entry name" value="Luciferase-like_sf"/>
</dbReference>
<keyword evidence="3" id="KW-0560">Oxidoreductase</keyword>
<dbReference type="Gene3D" id="3.20.20.30">
    <property type="entry name" value="Luciferase-like domain"/>
    <property type="match status" value="1"/>
</dbReference>
<evidence type="ECO:0000256" key="1">
    <source>
        <dbReference type="ARBA" id="ARBA00010426"/>
    </source>
</evidence>
<dbReference type="Proteomes" id="UP001418444">
    <property type="component" value="Unassembled WGS sequence"/>
</dbReference>
<dbReference type="SUPFAM" id="SSF51679">
    <property type="entry name" value="Bacterial luciferase-like"/>
    <property type="match status" value="1"/>
</dbReference>
<name>A0ABP7P036_9ACTN</name>
<dbReference type="InterPro" id="IPR050766">
    <property type="entry name" value="Bact_Lucif_Oxidored"/>
</dbReference>
<feature type="domain" description="Luciferase-like" evidence="5">
    <location>
        <begin position="5"/>
        <end position="310"/>
    </location>
</feature>
<dbReference type="RefSeq" id="WP_344782390.1">
    <property type="nucleotide sequence ID" value="NZ_BAAAZW010000004.1"/>
</dbReference>
<comment type="similarity">
    <text evidence="1">Belongs to the bacterial luciferase oxidoreductase family.</text>
</comment>
<organism evidence="6 7">
    <name type="scientific">Gordonia caeni</name>
    <dbReference type="NCBI Taxonomy" id="1007097"/>
    <lineage>
        <taxon>Bacteria</taxon>
        <taxon>Bacillati</taxon>
        <taxon>Actinomycetota</taxon>
        <taxon>Actinomycetes</taxon>
        <taxon>Mycobacteriales</taxon>
        <taxon>Gordoniaceae</taxon>
        <taxon>Gordonia</taxon>
    </lineage>
</organism>
<proteinExistence type="inferred from homology"/>
<dbReference type="PANTHER" id="PTHR30137:SF16">
    <property type="entry name" value="BLL0895 PROTEIN"/>
    <property type="match status" value="1"/>
</dbReference>
<keyword evidence="2" id="KW-0285">Flavoprotein</keyword>
<dbReference type="EMBL" id="BAAAZW010000004">
    <property type="protein sequence ID" value="GAA3957436.1"/>
    <property type="molecule type" value="Genomic_DNA"/>
</dbReference>
<evidence type="ECO:0000259" key="5">
    <source>
        <dbReference type="Pfam" id="PF00296"/>
    </source>
</evidence>
<sequence>MTRLRFGYFMAPFHPAGHSPAALMERDLSLVEYLDQLGYDEAWFGEHHSAGSEIFASPELMIAAAAHRAPRITFGTGVTSLSYHNPLWAADRIMQLDHLTRGRVIFGVGPGSLPTDSMMIGLDPIDTRELLQENLDIAVRLLRGEEVTAKTRTHELINARLQLAPYNENGIPVSVAAVASPTGPRLAGTHGVGLLSIGATLSADGFDALGHHWGIMQERAAEHGQSVDRRDWTLVGLFHIAETEDEARRQVRHGIEQWFDYFQNVAAFPQMGVSGDRIDEMIDFVKDGGIGVIGTPEQARDQIQRLWDQSGGFGSMLQMAHDWATPRDSRRSAQLFAEQVFPYFQGQAQPTLDAAARARLVQEGYSAKQVAAVEHMTKKYEKELAAKA</sequence>
<evidence type="ECO:0000256" key="3">
    <source>
        <dbReference type="ARBA" id="ARBA00023002"/>
    </source>
</evidence>